<keyword evidence="4" id="KW-0677">Repeat</keyword>
<dbReference type="GO" id="GO:1902495">
    <property type="term" value="C:transmembrane transporter complex"/>
    <property type="evidence" value="ECO:0007669"/>
    <property type="project" value="TreeGrafter"/>
</dbReference>
<evidence type="ECO:0000313" key="12">
    <source>
        <dbReference type="Proteomes" id="UP000515160"/>
    </source>
</evidence>
<comment type="subcellular location">
    <subcellularLocation>
        <location evidence="1">Membrane</location>
        <topology evidence="1">Multi-pass membrane protein</topology>
    </subcellularLocation>
</comment>
<dbReference type="Proteomes" id="UP000515160">
    <property type="component" value="Chromosome 2L"/>
</dbReference>
<keyword evidence="5 10" id="KW-1133">Transmembrane helix</keyword>
<dbReference type="InterPro" id="IPR005821">
    <property type="entry name" value="Ion_trans_dom"/>
</dbReference>
<evidence type="ECO:0000256" key="1">
    <source>
        <dbReference type="ARBA" id="ARBA00004141"/>
    </source>
</evidence>
<dbReference type="GO" id="GO:0005216">
    <property type="term" value="F:monoatomic ion channel activity"/>
    <property type="evidence" value="ECO:0007669"/>
    <property type="project" value="InterPro"/>
</dbReference>
<dbReference type="PANTHER" id="PTHR47143">
    <property type="entry name" value="TRANSIENT RECEPTOR POTENTIAL CATION CHANNEL PROTEIN PAINLESS"/>
    <property type="match status" value="1"/>
</dbReference>
<dbReference type="AlphaFoldDB" id="A0A9C6WGF6"/>
<proteinExistence type="predicted"/>
<evidence type="ECO:0000256" key="10">
    <source>
        <dbReference type="SAM" id="Phobius"/>
    </source>
</evidence>
<dbReference type="InterPro" id="IPR052076">
    <property type="entry name" value="TRP_cation_channel"/>
</dbReference>
<reference evidence="13" key="1">
    <citation type="submission" date="2025-08" db="UniProtKB">
        <authorList>
            <consortium name="RefSeq"/>
        </authorList>
    </citation>
    <scope>IDENTIFICATION</scope>
    <source>
        <strain evidence="13">15112-1751.03</strain>
        <tissue evidence="13">Whole Adult</tissue>
    </source>
</reference>
<feature type="transmembrane region" description="Helical" evidence="10">
    <location>
        <begin position="155"/>
        <end position="177"/>
    </location>
</feature>
<dbReference type="GeneID" id="127565215"/>
<evidence type="ECO:0000256" key="5">
    <source>
        <dbReference type="ARBA" id="ARBA00022989"/>
    </source>
</evidence>
<name>A0A9C6WGF6_DROAB</name>
<evidence type="ECO:0000256" key="7">
    <source>
        <dbReference type="ARBA" id="ARBA00023065"/>
    </source>
</evidence>
<evidence type="ECO:0000256" key="3">
    <source>
        <dbReference type="ARBA" id="ARBA00022692"/>
    </source>
</evidence>
<gene>
    <name evidence="13" type="primary">LOC127565215</name>
</gene>
<dbReference type="RefSeq" id="XP_051858702.1">
    <property type="nucleotide sequence ID" value="XM_052002742.1"/>
</dbReference>
<organism evidence="12 13">
    <name type="scientific">Drosophila albomicans</name>
    <name type="common">Fruit fly</name>
    <dbReference type="NCBI Taxonomy" id="7291"/>
    <lineage>
        <taxon>Eukaryota</taxon>
        <taxon>Metazoa</taxon>
        <taxon>Ecdysozoa</taxon>
        <taxon>Arthropoda</taxon>
        <taxon>Hexapoda</taxon>
        <taxon>Insecta</taxon>
        <taxon>Pterygota</taxon>
        <taxon>Neoptera</taxon>
        <taxon>Endopterygota</taxon>
        <taxon>Diptera</taxon>
        <taxon>Brachycera</taxon>
        <taxon>Muscomorpha</taxon>
        <taxon>Ephydroidea</taxon>
        <taxon>Drosophilidae</taxon>
        <taxon>Drosophila</taxon>
    </lineage>
</organism>
<evidence type="ECO:0000313" key="13">
    <source>
        <dbReference type="RefSeq" id="XP_051858702.1"/>
    </source>
</evidence>
<evidence type="ECO:0000256" key="6">
    <source>
        <dbReference type="ARBA" id="ARBA00023043"/>
    </source>
</evidence>
<keyword evidence="2" id="KW-0813">Transport</keyword>
<sequence>MDATGTEISVACAGIICYVLLFRDVAPLWLDVSLGGMSALYIISDEPKTHIQTFVLLFACLKLFSNMILLPVAWMAKPFGMLFAVINTVIESGILILVVVTFGVCFHIEFGNSTETTNATDTLSLNFDALISSLMKSFIMSTGEYDASSANITSLWQYLLLFVFVIIVGISLFNLLVAKALNDIQLIQNQAEICTAIYRINIVKTYERLNIVRDWNKLTRLCKKPSHNVLNHITMRKFKYPLKMTFYYTNIKDCNSNIEANATDKGTTDHSIDFVSPKKRFFGLIKMHNHLDYNSFKRVLEIAEKNSKEEQQTNEEEEQYKYIEGFGEKLNQLEIAMKDQMNSIQISLQQHQTETIKRIETILQEIRHTN</sequence>
<keyword evidence="9" id="KW-0407">Ion channel</keyword>
<protein>
    <submittedName>
        <fullName evidence="13">Transient receptor potential cation channel protein painless-like</fullName>
    </submittedName>
</protein>
<evidence type="ECO:0000256" key="8">
    <source>
        <dbReference type="ARBA" id="ARBA00023136"/>
    </source>
</evidence>
<evidence type="ECO:0000259" key="11">
    <source>
        <dbReference type="Pfam" id="PF00520"/>
    </source>
</evidence>
<dbReference type="Pfam" id="PF00520">
    <property type="entry name" value="Ion_trans"/>
    <property type="match status" value="1"/>
</dbReference>
<feature type="transmembrane region" description="Helical" evidence="10">
    <location>
        <begin position="55"/>
        <end position="76"/>
    </location>
</feature>
<accession>A0A9C6WGF6</accession>
<feature type="transmembrane region" description="Helical" evidence="10">
    <location>
        <begin position="82"/>
        <end position="104"/>
    </location>
</feature>
<evidence type="ECO:0000256" key="4">
    <source>
        <dbReference type="ARBA" id="ARBA00022737"/>
    </source>
</evidence>
<keyword evidence="6" id="KW-0040">ANK repeat</keyword>
<feature type="domain" description="Ion transport" evidence="11">
    <location>
        <begin position="32"/>
        <end position="191"/>
    </location>
</feature>
<evidence type="ECO:0000256" key="9">
    <source>
        <dbReference type="ARBA" id="ARBA00023303"/>
    </source>
</evidence>
<keyword evidence="8 10" id="KW-0472">Membrane</keyword>
<dbReference type="PANTHER" id="PTHR47143:SF4">
    <property type="entry name" value="TRANSIENT RECEPTOR POTENTIAL CATION CHANNEL PROTEIN PAINLESS"/>
    <property type="match status" value="1"/>
</dbReference>
<evidence type="ECO:0000256" key="2">
    <source>
        <dbReference type="ARBA" id="ARBA00022448"/>
    </source>
</evidence>
<keyword evidence="3 10" id="KW-0812">Transmembrane</keyword>
<keyword evidence="7" id="KW-0406">Ion transport</keyword>
<keyword evidence="12" id="KW-1185">Reference proteome</keyword>